<reference evidence="1" key="1">
    <citation type="submission" date="2021-02" db="EMBL/GenBank/DDBJ databases">
        <authorList>
            <person name="Nowell W R."/>
        </authorList>
    </citation>
    <scope>NUCLEOTIDE SEQUENCE</scope>
</reference>
<name>A0A821SVB0_9BILA</name>
<organism evidence="1 2">
    <name type="scientific">Rotaria socialis</name>
    <dbReference type="NCBI Taxonomy" id="392032"/>
    <lineage>
        <taxon>Eukaryota</taxon>
        <taxon>Metazoa</taxon>
        <taxon>Spiralia</taxon>
        <taxon>Gnathifera</taxon>
        <taxon>Rotifera</taxon>
        <taxon>Eurotatoria</taxon>
        <taxon>Bdelloidea</taxon>
        <taxon>Philodinida</taxon>
        <taxon>Philodinidae</taxon>
        <taxon>Rotaria</taxon>
    </lineage>
</organism>
<comment type="caution">
    <text evidence="1">The sequence shown here is derived from an EMBL/GenBank/DDBJ whole genome shotgun (WGS) entry which is preliminary data.</text>
</comment>
<protein>
    <submittedName>
        <fullName evidence="1">Uncharacterized protein</fullName>
    </submittedName>
</protein>
<sequence length="33" mass="3820">SGLRSTNINDQFSDRLIFNGETSHTDRSTHWNL</sequence>
<evidence type="ECO:0000313" key="1">
    <source>
        <dbReference type="EMBL" id="CAF4864059.1"/>
    </source>
</evidence>
<dbReference type="Proteomes" id="UP000663838">
    <property type="component" value="Unassembled WGS sequence"/>
</dbReference>
<dbReference type="AlphaFoldDB" id="A0A821SVB0"/>
<proteinExistence type="predicted"/>
<evidence type="ECO:0000313" key="2">
    <source>
        <dbReference type="Proteomes" id="UP000663838"/>
    </source>
</evidence>
<dbReference type="EMBL" id="CAJOBS010003708">
    <property type="protein sequence ID" value="CAF4864059.1"/>
    <property type="molecule type" value="Genomic_DNA"/>
</dbReference>
<gene>
    <name evidence="1" type="ORF">TOA249_LOCUS27938</name>
</gene>
<accession>A0A821SVB0</accession>
<feature type="non-terminal residue" evidence="1">
    <location>
        <position position="1"/>
    </location>
</feature>